<keyword evidence="4" id="KW-1185">Reference proteome</keyword>
<dbReference type="AlphaFoldDB" id="A0A511H4P8"/>
<evidence type="ECO:0000313" key="5">
    <source>
        <dbReference type="Proteomes" id="UP000321224"/>
    </source>
</evidence>
<feature type="region of interest" description="Disordered" evidence="1">
    <location>
        <begin position="375"/>
        <end position="407"/>
    </location>
</feature>
<organism evidence="2 5">
    <name type="scientific">Myxococcus virescens</name>
    <dbReference type="NCBI Taxonomy" id="83456"/>
    <lineage>
        <taxon>Bacteria</taxon>
        <taxon>Pseudomonadati</taxon>
        <taxon>Myxococcota</taxon>
        <taxon>Myxococcia</taxon>
        <taxon>Myxococcales</taxon>
        <taxon>Cystobacterineae</taxon>
        <taxon>Myxococcaceae</taxon>
        <taxon>Myxococcus</taxon>
    </lineage>
</organism>
<reference evidence="3 4" key="1">
    <citation type="submission" date="2016-10" db="EMBL/GenBank/DDBJ databases">
        <authorList>
            <person name="Varghese N."/>
            <person name="Submissions S."/>
        </authorList>
    </citation>
    <scope>NUCLEOTIDE SEQUENCE [LARGE SCALE GENOMIC DNA]</scope>
    <source>
        <strain evidence="3 4">DSM 2260</strain>
    </source>
</reference>
<evidence type="ECO:0000313" key="4">
    <source>
        <dbReference type="Proteomes" id="UP000198717"/>
    </source>
</evidence>
<dbReference type="EMBL" id="BJVY01000001">
    <property type="protein sequence ID" value="GEL68516.1"/>
    <property type="molecule type" value="Genomic_DNA"/>
</dbReference>
<reference evidence="2 5" key="2">
    <citation type="submission" date="2019-07" db="EMBL/GenBank/DDBJ databases">
        <title>Whole genome shotgun sequence of Myxococcus virescens NBRC 100334.</title>
        <authorList>
            <person name="Hosoyama A."/>
            <person name="Uohara A."/>
            <person name="Ohji S."/>
            <person name="Ichikawa N."/>
        </authorList>
    </citation>
    <scope>NUCLEOTIDE SEQUENCE [LARGE SCALE GENOMIC DNA]</scope>
    <source>
        <strain evidence="2 5">NBRC 100334</strain>
    </source>
</reference>
<sequence>MPMTRTAPFHPEDAATSAATLHPLRDFAEKLGRELRFEDIRSGAWHARLVTAYVRHYEARRAGTASAVRASETDALIRRASKEAALVGASAAGISTSAAMFTLDTGFVGALVAVPVAGAAMGLDTMLRSLIQARMMCDVASAFGVRIDPDDPWDLLHLNALTSGSETWEDSDHGGAGLVGRMLTEDTEAAERKLGNRLMGEGVLRNLLPFASVLTSSVTSWRHTRRLGEASVAYARYRCALDDAFSAVRAVDARCVELLIEGAWCLFGTDGVLRSEATVMLAHLLRNSPSAARKRLLERLGEDEAQWVERLHEVPEPARDAFLHALEVIAAVDLSMSNAEWLLLRQAAAALNRPLRRERVQALLKQFRTHGVVRAPQGDAFEPREGRMPSSPVAGLGADAHAAPGGL</sequence>
<gene>
    <name evidence="2" type="ORF">MVI01_03000</name>
    <name evidence="3" type="ORF">SAMN04488504_105284</name>
</gene>
<dbReference type="Proteomes" id="UP000198717">
    <property type="component" value="Unassembled WGS sequence"/>
</dbReference>
<dbReference type="Proteomes" id="UP000321224">
    <property type="component" value="Unassembled WGS sequence"/>
</dbReference>
<evidence type="ECO:0008006" key="6">
    <source>
        <dbReference type="Google" id="ProtNLM"/>
    </source>
</evidence>
<dbReference type="EMBL" id="FNAJ01000005">
    <property type="protein sequence ID" value="SDE25765.1"/>
    <property type="molecule type" value="Genomic_DNA"/>
</dbReference>
<comment type="caution">
    <text evidence="2">The sequence shown here is derived from an EMBL/GenBank/DDBJ whole genome shotgun (WGS) entry which is preliminary data.</text>
</comment>
<evidence type="ECO:0000313" key="2">
    <source>
        <dbReference type="EMBL" id="GEL68516.1"/>
    </source>
</evidence>
<evidence type="ECO:0000313" key="3">
    <source>
        <dbReference type="EMBL" id="SDE25765.1"/>
    </source>
</evidence>
<evidence type="ECO:0000256" key="1">
    <source>
        <dbReference type="SAM" id="MobiDB-lite"/>
    </source>
</evidence>
<name>A0A511H4P8_9BACT</name>
<protein>
    <recommendedName>
        <fullName evidence="6">TerB family tellurite resistance protein</fullName>
    </recommendedName>
</protein>
<accession>A0A511H4P8</accession>
<proteinExistence type="predicted"/>